<keyword evidence="1" id="KW-1133">Transmembrane helix</keyword>
<sequence length="267" mass="30848">METEKFEEMIIDFINGEIGEAERVQFLEHLANNEQSQEALNSALRTWEGLKKIEVPEPSPQMDNNFYQMLNEHKRAETEANWLELLFDRINLIFHNRNFSRYALGAFVLLIGISGVYWLNMTNKYEDQFQMMTGEIQEMKSMMMVAMLEKESPTERLKAVSLTREMADVNEVVADALLNTLNNDENDNVRLAALDALYQYGNNPRIREGLIKSISNQTSPLVQIGLAEVMVSLQEKRSVVEFHRLFMDGVVPPEIKEEIEKNIKVLI</sequence>
<evidence type="ECO:0000313" key="3">
    <source>
        <dbReference type="Proteomes" id="UP001172082"/>
    </source>
</evidence>
<dbReference type="SUPFAM" id="SSF48371">
    <property type="entry name" value="ARM repeat"/>
    <property type="match status" value="1"/>
</dbReference>
<reference evidence="2" key="1">
    <citation type="submission" date="2023-06" db="EMBL/GenBank/DDBJ databases">
        <title>Genomic of Parafulvivirga corallium.</title>
        <authorList>
            <person name="Wang G."/>
        </authorList>
    </citation>
    <scope>NUCLEOTIDE SEQUENCE</scope>
    <source>
        <strain evidence="2">BMA10</strain>
    </source>
</reference>
<protein>
    <submittedName>
        <fullName evidence="2">HEAT repeat domain-containing protein</fullName>
    </submittedName>
</protein>
<accession>A0ABT8KS14</accession>
<keyword evidence="1" id="KW-0472">Membrane</keyword>
<dbReference type="Gene3D" id="1.25.10.10">
    <property type="entry name" value="Leucine-rich Repeat Variant"/>
    <property type="match status" value="1"/>
</dbReference>
<keyword evidence="3" id="KW-1185">Reference proteome</keyword>
<gene>
    <name evidence="2" type="ORF">QQ008_19365</name>
</gene>
<evidence type="ECO:0000256" key="1">
    <source>
        <dbReference type="SAM" id="Phobius"/>
    </source>
</evidence>
<dbReference type="InterPro" id="IPR016024">
    <property type="entry name" value="ARM-type_fold"/>
</dbReference>
<dbReference type="InterPro" id="IPR011989">
    <property type="entry name" value="ARM-like"/>
</dbReference>
<organism evidence="2 3">
    <name type="scientific">Splendidivirga corallicola</name>
    <dbReference type="NCBI Taxonomy" id="3051826"/>
    <lineage>
        <taxon>Bacteria</taxon>
        <taxon>Pseudomonadati</taxon>
        <taxon>Bacteroidota</taxon>
        <taxon>Cytophagia</taxon>
        <taxon>Cytophagales</taxon>
        <taxon>Splendidivirgaceae</taxon>
        <taxon>Splendidivirga</taxon>
    </lineage>
</organism>
<evidence type="ECO:0000313" key="2">
    <source>
        <dbReference type="EMBL" id="MDN5203556.1"/>
    </source>
</evidence>
<proteinExistence type="predicted"/>
<keyword evidence="1" id="KW-0812">Transmembrane</keyword>
<dbReference type="EMBL" id="JAUJEA010000007">
    <property type="protein sequence ID" value="MDN5203556.1"/>
    <property type="molecule type" value="Genomic_DNA"/>
</dbReference>
<dbReference type="Proteomes" id="UP001172082">
    <property type="component" value="Unassembled WGS sequence"/>
</dbReference>
<name>A0ABT8KS14_9BACT</name>
<dbReference type="RefSeq" id="WP_346753577.1">
    <property type="nucleotide sequence ID" value="NZ_JAUJEA010000007.1"/>
</dbReference>
<comment type="caution">
    <text evidence="2">The sequence shown here is derived from an EMBL/GenBank/DDBJ whole genome shotgun (WGS) entry which is preliminary data.</text>
</comment>
<feature type="transmembrane region" description="Helical" evidence="1">
    <location>
        <begin position="99"/>
        <end position="119"/>
    </location>
</feature>